<dbReference type="AlphaFoldDB" id="A0A6I1MHZ6"/>
<dbReference type="InterPro" id="IPR014195">
    <property type="entry name" value="Spore_III_AG"/>
</dbReference>
<proteinExistence type="predicted"/>
<dbReference type="OrthoDB" id="1634070at2"/>
<organism evidence="2 3">
    <name type="scientific">Clostridium tarantellae</name>
    <dbReference type="NCBI Taxonomy" id="39493"/>
    <lineage>
        <taxon>Bacteria</taxon>
        <taxon>Bacillati</taxon>
        <taxon>Bacillota</taxon>
        <taxon>Clostridia</taxon>
        <taxon>Eubacteriales</taxon>
        <taxon>Clostridiaceae</taxon>
        <taxon>Clostridium</taxon>
    </lineage>
</organism>
<keyword evidence="3" id="KW-1185">Reference proteome</keyword>
<comment type="caution">
    <text evidence="2">The sequence shown here is derived from an EMBL/GenBank/DDBJ whole genome shotgun (WGS) entry which is preliminary data.</text>
</comment>
<name>A0A6I1MHZ6_9CLOT</name>
<dbReference type="NCBIfam" id="TIGR02830">
    <property type="entry name" value="spore_III_AG"/>
    <property type="match status" value="1"/>
</dbReference>
<evidence type="ECO:0000313" key="3">
    <source>
        <dbReference type="Proteomes" id="UP000430345"/>
    </source>
</evidence>
<keyword evidence="1" id="KW-0472">Membrane</keyword>
<keyword evidence="1" id="KW-1133">Transmembrane helix</keyword>
<evidence type="ECO:0000313" key="2">
    <source>
        <dbReference type="EMBL" id="MPQ42760.1"/>
    </source>
</evidence>
<evidence type="ECO:0000256" key="1">
    <source>
        <dbReference type="SAM" id="Phobius"/>
    </source>
</evidence>
<keyword evidence="1" id="KW-0812">Transmembrane</keyword>
<gene>
    <name evidence="2" type="primary">spoIIIAG</name>
    <name evidence="2" type="ORF">GBZ86_03200</name>
</gene>
<protein>
    <submittedName>
        <fullName evidence="2">Stage III sporulation protein AG</fullName>
    </submittedName>
</protein>
<reference evidence="2 3" key="1">
    <citation type="submission" date="2019-10" db="EMBL/GenBank/DDBJ databases">
        <title>The Genome Sequence of Clostridium tarantellae Isolated from Fish Brain.</title>
        <authorList>
            <person name="Bano L."/>
            <person name="Kiel M."/>
            <person name="Sales G."/>
            <person name="Doxey A.C."/>
            <person name="Mansfield M.J."/>
            <person name="Schiavone M."/>
            <person name="Rossetto O."/>
            <person name="Pirazzini M."/>
            <person name="Dobrindt U."/>
            <person name="Montecucco C."/>
        </authorList>
    </citation>
    <scope>NUCLEOTIDE SEQUENCE [LARGE SCALE GENOMIC DNA]</scope>
    <source>
        <strain evidence="2 3">DSM 3997</strain>
    </source>
</reference>
<accession>A0A6I1MHZ6</accession>
<sequence length="202" mass="22606">MDYKKLKERFETILKQKNIGNLIIILLIVIMFFLVVSYFSGVNNISKSKKVNIEPKNEEMNLEANETMISDYEKEQKKALTEILKKIDGVGNVEVMINFESSEIKVPAIENSSTKNITEESDSEGGKRINNQETTGGKVVISTNVEGNEPLILKTEKPKITGIVVVAEGADNSKINYEIRKAISSLYDIGVDKVNVFAMKKN</sequence>
<dbReference type="Proteomes" id="UP000430345">
    <property type="component" value="Unassembled WGS sequence"/>
</dbReference>
<dbReference type="RefSeq" id="WP_152887677.1">
    <property type="nucleotide sequence ID" value="NZ_WHJC01000020.1"/>
</dbReference>
<feature type="transmembrane region" description="Helical" evidence="1">
    <location>
        <begin position="21"/>
        <end position="40"/>
    </location>
</feature>
<dbReference type="EMBL" id="WHJC01000020">
    <property type="protein sequence ID" value="MPQ42760.1"/>
    <property type="molecule type" value="Genomic_DNA"/>
</dbReference>